<dbReference type="PIRSF" id="PIRSF036894">
    <property type="entry name" value="PMI_Firm_short"/>
    <property type="match status" value="1"/>
</dbReference>
<feature type="active site" evidence="6">
    <location>
        <position position="199"/>
    </location>
</feature>
<dbReference type="AlphaFoldDB" id="A0A1H2TAS9"/>
<evidence type="ECO:0000256" key="5">
    <source>
        <dbReference type="PIRSR" id="PIRSR036894-1"/>
    </source>
</evidence>
<keyword evidence="2 5" id="KW-0862">Zinc</keyword>
<evidence type="ECO:0000256" key="3">
    <source>
        <dbReference type="ARBA" id="ARBA00029741"/>
    </source>
</evidence>
<feature type="domain" description="Phosphomannose isomerase type I catalytic" evidence="7">
    <location>
        <begin position="9"/>
        <end position="117"/>
    </location>
</feature>
<feature type="binding site" evidence="5">
    <location>
        <position position="104"/>
    </location>
    <ligand>
        <name>Zn(2+)</name>
        <dbReference type="ChEBI" id="CHEBI:29105"/>
    </ligand>
</feature>
<dbReference type="GO" id="GO:0008270">
    <property type="term" value="F:zinc ion binding"/>
    <property type="evidence" value="ECO:0007669"/>
    <property type="project" value="InterPro"/>
</dbReference>
<dbReference type="STRING" id="762486.SAMN05444411_101650"/>
<dbReference type="InterPro" id="IPR051804">
    <property type="entry name" value="Carb_Metab_Reg_Kinase/Isom"/>
</dbReference>
<accession>A0A1H2TAS9</accession>
<evidence type="ECO:0000259" key="7">
    <source>
        <dbReference type="Pfam" id="PF20511"/>
    </source>
</evidence>
<protein>
    <recommendedName>
        <fullName evidence="3">Phosphohexomutase</fullName>
    </recommendedName>
    <alternativeName>
        <fullName evidence="4">Phosphomannose isomerase</fullName>
    </alternativeName>
</protein>
<proteinExistence type="predicted"/>
<dbReference type="GO" id="GO:0004476">
    <property type="term" value="F:mannose-6-phosphate isomerase activity"/>
    <property type="evidence" value="ECO:0007669"/>
    <property type="project" value="InterPro"/>
</dbReference>
<dbReference type="PANTHER" id="PTHR42742">
    <property type="entry name" value="TRANSCRIPTIONAL REPRESSOR MPRA"/>
    <property type="match status" value="1"/>
</dbReference>
<feature type="binding site" evidence="5">
    <location>
        <position position="179"/>
    </location>
    <ligand>
        <name>Zn(2+)</name>
        <dbReference type="ChEBI" id="CHEBI:29105"/>
    </ligand>
</feature>
<dbReference type="CDD" id="cd07010">
    <property type="entry name" value="cupin_PMI_type_I_N_bac"/>
    <property type="match status" value="1"/>
</dbReference>
<dbReference type="InterPro" id="IPR011051">
    <property type="entry name" value="RmlC_Cupin_sf"/>
</dbReference>
<evidence type="ECO:0000256" key="4">
    <source>
        <dbReference type="ARBA" id="ARBA00030762"/>
    </source>
</evidence>
<dbReference type="Pfam" id="PF20511">
    <property type="entry name" value="PMI_typeI_cat"/>
    <property type="match status" value="1"/>
</dbReference>
<evidence type="ECO:0000313" key="9">
    <source>
        <dbReference type="EMBL" id="SDW40339.1"/>
    </source>
</evidence>
<dbReference type="SUPFAM" id="SSF51182">
    <property type="entry name" value="RmlC-like cupins"/>
    <property type="match status" value="1"/>
</dbReference>
<dbReference type="InterPro" id="IPR046457">
    <property type="entry name" value="PMI_typeI_cat"/>
</dbReference>
<dbReference type="Proteomes" id="UP000199595">
    <property type="component" value="Unassembled WGS sequence"/>
</dbReference>
<comment type="cofactor">
    <cofactor evidence="5">
        <name>Zn(2+)</name>
        <dbReference type="ChEBI" id="CHEBI:29105"/>
    </cofactor>
    <text evidence="5">Binds 1 zinc ion per subunit.</text>
</comment>
<reference evidence="9 10" key="1">
    <citation type="submission" date="2016-10" db="EMBL/GenBank/DDBJ databases">
        <authorList>
            <person name="de Groot N.N."/>
        </authorList>
    </citation>
    <scope>NUCLEOTIDE SEQUENCE [LARGE SCALE GENOMIC DNA]</scope>
    <source>
        <strain evidence="9 10">DSM 24956</strain>
    </source>
</reference>
<keyword evidence="9" id="KW-0413">Isomerase</keyword>
<dbReference type="RefSeq" id="WP_090119632.1">
    <property type="nucleotide sequence ID" value="NZ_FNNJ01000001.1"/>
</dbReference>
<dbReference type="InterPro" id="IPR049071">
    <property type="entry name" value="MPI_cupin_dom"/>
</dbReference>
<name>A0A1H2TAS9_9FLAO</name>
<organism evidence="9 10">
    <name type="scientific">Lutibacter oricola</name>
    <dbReference type="NCBI Taxonomy" id="762486"/>
    <lineage>
        <taxon>Bacteria</taxon>
        <taxon>Pseudomonadati</taxon>
        <taxon>Bacteroidota</taxon>
        <taxon>Flavobacteriia</taxon>
        <taxon>Flavobacteriales</taxon>
        <taxon>Flavobacteriaceae</taxon>
        <taxon>Lutibacter</taxon>
    </lineage>
</organism>
<sequence length="323" mass="36794">MKLNYPIKFNPILKERIWGGEKLITTFKKKSEKANIGESWEISDVEGDVSIVSNGALKGKSLRDLIKEFKGEFIGEKVYKQFGNEFPILIKFIDAKTPLSIQVHPDNELAKERHNSFGKNEMWYIMDADKDANLIVGFNKEVSQQEYVKALDEGKVLEILNSEEIKTGDTFYIPTGRVHAIGAGTVLAEIQQTSDITYRIYDYERVDADGNQRELHTEMALDAIDYKLYDNYKTAYKVRENQSVELVHSPYFKTDIIELKGELEKDYSKLDSFVIYMCVEGALEVDCNGEKILMEKGETILLPAAINSVNLNSDLATILEVYL</sequence>
<dbReference type="Pfam" id="PF21621">
    <property type="entry name" value="MPI_cupin_dom"/>
    <property type="match status" value="1"/>
</dbReference>
<dbReference type="Gene3D" id="2.60.120.10">
    <property type="entry name" value="Jelly Rolls"/>
    <property type="match status" value="2"/>
</dbReference>
<dbReference type="GO" id="GO:0005975">
    <property type="term" value="P:carbohydrate metabolic process"/>
    <property type="evidence" value="ECO:0007669"/>
    <property type="project" value="InterPro"/>
</dbReference>
<feature type="domain" description="Mannose-6-phosphate isomerase cupin" evidence="8">
    <location>
        <begin position="246"/>
        <end position="318"/>
    </location>
</feature>
<keyword evidence="1 5" id="KW-0479">Metal-binding</keyword>
<dbReference type="PANTHER" id="PTHR42742:SF3">
    <property type="entry name" value="FRUCTOKINASE"/>
    <property type="match status" value="1"/>
</dbReference>
<evidence type="ECO:0000256" key="2">
    <source>
        <dbReference type="ARBA" id="ARBA00022833"/>
    </source>
</evidence>
<evidence type="ECO:0000313" key="10">
    <source>
        <dbReference type="Proteomes" id="UP000199595"/>
    </source>
</evidence>
<dbReference type="OrthoDB" id="9808275at2"/>
<evidence type="ECO:0000256" key="1">
    <source>
        <dbReference type="ARBA" id="ARBA00022723"/>
    </source>
</evidence>
<keyword evidence="10" id="KW-1185">Reference proteome</keyword>
<dbReference type="InterPro" id="IPR014710">
    <property type="entry name" value="RmlC-like_jellyroll"/>
</dbReference>
<evidence type="ECO:0000256" key="6">
    <source>
        <dbReference type="PIRSR" id="PIRSR036894-2"/>
    </source>
</evidence>
<feature type="binding site" evidence="5">
    <location>
        <position position="121"/>
    </location>
    <ligand>
        <name>Zn(2+)</name>
        <dbReference type="ChEBI" id="CHEBI:29105"/>
    </ligand>
</feature>
<evidence type="ECO:0000259" key="8">
    <source>
        <dbReference type="Pfam" id="PF21621"/>
    </source>
</evidence>
<dbReference type="InterPro" id="IPR014628">
    <property type="entry name" value="Man6P_isomerase_Firm_short"/>
</dbReference>
<dbReference type="EMBL" id="FNNJ01000001">
    <property type="protein sequence ID" value="SDW40339.1"/>
    <property type="molecule type" value="Genomic_DNA"/>
</dbReference>
<gene>
    <name evidence="9" type="ORF">SAMN05444411_101650</name>
</gene>